<evidence type="ECO:0000256" key="1">
    <source>
        <dbReference type="SAM" id="MobiDB-lite"/>
    </source>
</evidence>
<feature type="compositionally biased region" description="Basic and acidic residues" evidence="1">
    <location>
        <begin position="135"/>
        <end position="152"/>
    </location>
</feature>
<dbReference type="OrthoDB" id="442727at2759"/>
<feature type="compositionally biased region" description="Basic and acidic residues" evidence="1">
    <location>
        <begin position="110"/>
        <end position="121"/>
    </location>
</feature>
<feature type="compositionally biased region" description="Polar residues" evidence="1">
    <location>
        <begin position="461"/>
        <end position="472"/>
    </location>
</feature>
<organism evidence="2 3">
    <name type="scientific">Symbiodinium natans</name>
    <dbReference type="NCBI Taxonomy" id="878477"/>
    <lineage>
        <taxon>Eukaryota</taxon>
        <taxon>Sar</taxon>
        <taxon>Alveolata</taxon>
        <taxon>Dinophyceae</taxon>
        <taxon>Suessiales</taxon>
        <taxon>Symbiodiniaceae</taxon>
        <taxon>Symbiodinium</taxon>
    </lineage>
</organism>
<accession>A0A812R5H1</accession>
<dbReference type="Gene3D" id="2.60.120.620">
    <property type="entry name" value="q2cbj1_9rhob like domain"/>
    <property type="match status" value="1"/>
</dbReference>
<feature type="region of interest" description="Disordered" evidence="1">
    <location>
        <begin position="504"/>
        <end position="619"/>
    </location>
</feature>
<dbReference type="Gene3D" id="3.80.10.10">
    <property type="entry name" value="Ribonuclease Inhibitor"/>
    <property type="match status" value="1"/>
</dbReference>
<dbReference type="InterPro" id="IPR032675">
    <property type="entry name" value="LRR_dom_sf"/>
</dbReference>
<feature type="region of interest" description="Disordered" evidence="1">
    <location>
        <begin position="1"/>
        <end position="41"/>
    </location>
</feature>
<feature type="compositionally biased region" description="Basic and acidic residues" evidence="1">
    <location>
        <begin position="87"/>
        <end position="101"/>
    </location>
</feature>
<feature type="compositionally biased region" description="Low complexity" evidence="1">
    <location>
        <begin position="545"/>
        <end position="563"/>
    </location>
</feature>
<feature type="region of interest" description="Disordered" evidence="1">
    <location>
        <begin position="461"/>
        <end position="491"/>
    </location>
</feature>
<comment type="caution">
    <text evidence="2">The sequence shown here is derived from an EMBL/GenBank/DDBJ whole genome shotgun (WGS) entry which is preliminary data.</text>
</comment>
<feature type="compositionally biased region" description="Basic residues" evidence="1">
    <location>
        <begin position="520"/>
        <end position="539"/>
    </location>
</feature>
<protein>
    <submittedName>
        <fullName evidence="2">Uncharacterized protein</fullName>
    </submittedName>
</protein>
<feature type="compositionally biased region" description="Gly residues" evidence="1">
    <location>
        <begin position="26"/>
        <end position="36"/>
    </location>
</feature>
<proteinExistence type="predicted"/>
<feature type="region of interest" description="Disordered" evidence="1">
    <location>
        <begin position="59"/>
        <end position="159"/>
    </location>
</feature>
<dbReference type="SUPFAM" id="SSF52047">
    <property type="entry name" value="RNI-like"/>
    <property type="match status" value="1"/>
</dbReference>
<reference evidence="2" key="1">
    <citation type="submission" date="2021-02" db="EMBL/GenBank/DDBJ databases">
        <authorList>
            <person name="Dougan E. K."/>
            <person name="Rhodes N."/>
            <person name="Thang M."/>
            <person name="Chan C."/>
        </authorList>
    </citation>
    <scope>NUCLEOTIDE SEQUENCE</scope>
</reference>
<feature type="compositionally biased region" description="Low complexity" evidence="1">
    <location>
        <begin position="124"/>
        <end position="134"/>
    </location>
</feature>
<gene>
    <name evidence="2" type="ORF">SNAT2548_LOCUS23005</name>
</gene>
<dbReference type="Proteomes" id="UP000604046">
    <property type="component" value="Unassembled WGS sequence"/>
</dbReference>
<evidence type="ECO:0000313" key="2">
    <source>
        <dbReference type="EMBL" id="CAE7423037.1"/>
    </source>
</evidence>
<evidence type="ECO:0000313" key="3">
    <source>
        <dbReference type="Proteomes" id="UP000604046"/>
    </source>
</evidence>
<dbReference type="AlphaFoldDB" id="A0A812R5H1"/>
<name>A0A812R5H1_9DINO</name>
<dbReference type="EMBL" id="CAJNDS010002305">
    <property type="protein sequence ID" value="CAE7423037.1"/>
    <property type="molecule type" value="Genomic_DNA"/>
</dbReference>
<sequence>MSPLQELEGGERLKQKTKKNKIGQGQVEGPGSGTSGTSGSTVASRFLEASSSNSIVQAAQSVHIYPEVSSVRPARSRESWQPQVPWLRDDFEKPRNEDGRGKQRNARSTRNHERKEQKHDTWVQQEWQHWQSQSQHKEWQRPRPSYEPKRSETSSPHSDWSGYVQVSSDGLLNIRLARLGLNVQSLKSFCAWLPTELHRLKQAKARRLYVSTDDIVLAHDVDLSQNDLDDEAMRILLLTLKQARVVIGVAKFYQNRFGCRSAILLSQWIRSAPWALFELHLSHNNIKTAGALELIKAIAETKSYPSARPGSKNWPLPLWLRLEHNDIPEADCFERKAELCLQAARPEAKGKLICWFVPKNLVGCRSDNCGHSTADHCPVIHIPHLRPETRKGNAPARMVPDAKMGKQRLTDPSAGKLGKQVIAQVPGAKLEEPDIDPPSLAKEADTTDAVVETLPDILQEGSQDTTASSSENAEPPTAPSGPQCFTTGDFRTLPPDGWCQIHSAFMQRSPPRTNQPEKQNRKKRKKRAWRLRYLLHRTAHHSDSESSSSSCASSSTSSNSSSSTDGGEIGSFKRQRQQVQQQWNLLKGRPSNFSPPLDSADSLHGPKPTQPQPEPERRGELLWFDAPKKYRAFALAPAFLHQEDIEAIAAAAKHGSVKEINDRKGYLAFKHRVWRFELQLRSLSPGLYARLMGLMRSADEAQWQRLSAKSKKVYPEVEYIEYDVEEMGEPCFIEPHVDNKSAVTLVAMLSAPDAYVGGHSCFRRAAGSRGHREVSLQKGDVVLFRGEKLVHWITPVTAGRRVILQIELSRV</sequence>
<keyword evidence="3" id="KW-1185">Reference proteome</keyword>